<proteinExistence type="predicted"/>
<protein>
    <submittedName>
        <fullName evidence="1">Uncharacterized protein</fullName>
    </submittedName>
</protein>
<dbReference type="EMBL" id="GGEC01015537">
    <property type="protein sequence ID" value="MBW96020.1"/>
    <property type="molecule type" value="Transcribed_RNA"/>
</dbReference>
<sequence>MRMSLHSTIWCVIQIKFTLFCQCTACAMMW</sequence>
<accession>A0A2P2JRC4</accession>
<name>A0A2P2JRC4_RHIMU</name>
<evidence type="ECO:0000313" key="1">
    <source>
        <dbReference type="EMBL" id="MBW96020.1"/>
    </source>
</evidence>
<reference evidence="1" key="1">
    <citation type="submission" date="2018-02" db="EMBL/GenBank/DDBJ databases">
        <title>Rhizophora mucronata_Transcriptome.</title>
        <authorList>
            <person name="Meera S.P."/>
            <person name="Sreeshan A."/>
            <person name="Augustine A."/>
        </authorList>
    </citation>
    <scope>NUCLEOTIDE SEQUENCE</scope>
    <source>
        <tissue evidence="1">Leaf</tissue>
    </source>
</reference>
<dbReference type="AlphaFoldDB" id="A0A2P2JRC4"/>
<organism evidence="1">
    <name type="scientific">Rhizophora mucronata</name>
    <name type="common">Asiatic mangrove</name>
    <dbReference type="NCBI Taxonomy" id="61149"/>
    <lineage>
        <taxon>Eukaryota</taxon>
        <taxon>Viridiplantae</taxon>
        <taxon>Streptophyta</taxon>
        <taxon>Embryophyta</taxon>
        <taxon>Tracheophyta</taxon>
        <taxon>Spermatophyta</taxon>
        <taxon>Magnoliopsida</taxon>
        <taxon>eudicotyledons</taxon>
        <taxon>Gunneridae</taxon>
        <taxon>Pentapetalae</taxon>
        <taxon>rosids</taxon>
        <taxon>fabids</taxon>
        <taxon>Malpighiales</taxon>
        <taxon>Rhizophoraceae</taxon>
        <taxon>Rhizophora</taxon>
    </lineage>
</organism>